<protein>
    <submittedName>
        <fullName evidence="1">Uncharacterized protein</fullName>
    </submittedName>
</protein>
<proteinExistence type="predicted"/>
<organism evidence="1 2">
    <name type="scientific">Amycolatopsis xylanica</name>
    <dbReference type="NCBI Taxonomy" id="589385"/>
    <lineage>
        <taxon>Bacteria</taxon>
        <taxon>Bacillati</taxon>
        <taxon>Actinomycetota</taxon>
        <taxon>Actinomycetes</taxon>
        <taxon>Pseudonocardiales</taxon>
        <taxon>Pseudonocardiaceae</taxon>
        <taxon>Amycolatopsis</taxon>
    </lineage>
</organism>
<reference evidence="1 2" key="1">
    <citation type="submission" date="2016-10" db="EMBL/GenBank/DDBJ databases">
        <authorList>
            <person name="de Groot N.N."/>
        </authorList>
    </citation>
    <scope>NUCLEOTIDE SEQUENCE [LARGE SCALE GENOMIC DNA]</scope>
    <source>
        <strain evidence="1 2">CPCC 202699</strain>
    </source>
</reference>
<gene>
    <name evidence="1" type="ORF">SAMN05421504_112181</name>
</gene>
<evidence type="ECO:0000313" key="1">
    <source>
        <dbReference type="EMBL" id="SDZ32134.1"/>
    </source>
</evidence>
<dbReference type="RefSeq" id="WP_091298588.1">
    <property type="nucleotide sequence ID" value="NZ_FNON01000012.1"/>
</dbReference>
<dbReference type="STRING" id="589385.SAMN05421504_112181"/>
<evidence type="ECO:0000313" key="2">
    <source>
        <dbReference type="Proteomes" id="UP000199515"/>
    </source>
</evidence>
<accession>A0A1H3S2M5</accession>
<dbReference type="Proteomes" id="UP000199515">
    <property type="component" value="Unassembled WGS sequence"/>
</dbReference>
<keyword evidence="2" id="KW-1185">Reference proteome</keyword>
<dbReference type="AlphaFoldDB" id="A0A1H3S2M5"/>
<dbReference type="EMBL" id="FNON01000012">
    <property type="protein sequence ID" value="SDZ32134.1"/>
    <property type="molecule type" value="Genomic_DNA"/>
</dbReference>
<sequence length="69" mass="6475">MSNETPGGFAGDRAEAFTLAATSGCCGTATATATTTTCCGTPEAATAADSCCDPTAKADAIADGASCCG</sequence>
<name>A0A1H3S2M5_9PSEU</name>